<reference evidence="1 2" key="1">
    <citation type="submission" date="2024-03" db="EMBL/GenBank/DDBJ databases">
        <title>Adaptation during the transition from Ophiocordyceps entomopathogen to insect associate is accompanied by gene loss and intensified selection.</title>
        <authorList>
            <person name="Ward C.M."/>
            <person name="Onetto C.A."/>
            <person name="Borneman A.R."/>
        </authorList>
    </citation>
    <scope>NUCLEOTIDE SEQUENCE [LARGE SCALE GENOMIC DNA]</scope>
    <source>
        <strain evidence="1">AWRI1</strain>
        <tissue evidence="1">Single Adult Female</tissue>
    </source>
</reference>
<sequence>MRRRRRFRGGPAAKRSCAQFSELLNNNNYAFDPKPNEGRNGQPVIIIHSFLSAKMRNLFHINRFNLMTSDRIPLDRKTARRLQKSMFKKYFYETDPSHLVSMITHVFHDEALLVDFTANI</sequence>
<gene>
    <name evidence="1" type="ORF">V9T40_000901</name>
</gene>
<organism evidence="1 2">
    <name type="scientific">Parthenolecanium corni</name>
    <dbReference type="NCBI Taxonomy" id="536013"/>
    <lineage>
        <taxon>Eukaryota</taxon>
        <taxon>Metazoa</taxon>
        <taxon>Ecdysozoa</taxon>
        <taxon>Arthropoda</taxon>
        <taxon>Hexapoda</taxon>
        <taxon>Insecta</taxon>
        <taxon>Pterygota</taxon>
        <taxon>Neoptera</taxon>
        <taxon>Paraneoptera</taxon>
        <taxon>Hemiptera</taxon>
        <taxon>Sternorrhyncha</taxon>
        <taxon>Coccoidea</taxon>
        <taxon>Coccidae</taxon>
        <taxon>Parthenolecanium</taxon>
    </lineage>
</organism>
<dbReference type="Proteomes" id="UP001367676">
    <property type="component" value="Unassembled WGS sequence"/>
</dbReference>
<keyword evidence="2" id="KW-1185">Reference proteome</keyword>
<proteinExistence type="predicted"/>
<name>A0AAN9Y0V9_9HEMI</name>
<dbReference type="AlphaFoldDB" id="A0AAN9Y0V9"/>
<evidence type="ECO:0000313" key="1">
    <source>
        <dbReference type="EMBL" id="KAK7580272.1"/>
    </source>
</evidence>
<accession>A0AAN9Y0V9</accession>
<protein>
    <submittedName>
        <fullName evidence="1">Uncharacterized protein</fullName>
    </submittedName>
</protein>
<dbReference type="EMBL" id="JBBCAQ010000034">
    <property type="protein sequence ID" value="KAK7580272.1"/>
    <property type="molecule type" value="Genomic_DNA"/>
</dbReference>
<evidence type="ECO:0000313" key="2">
    <source>
        <dbReference type="Proteomes" id="UP001367676"/>
    </source>
</evidence>
<comment type="caution">
    <text evidence="1">The sequence shown here is derived from an EMBL/GenBank/DDBJ whole genome shotgun (WGS) entry which is preliminary data.</text>
</comment>